<accession>A0AAD7EQ94</accession>
<dbReference type="Pfam" id="PF00141">
    <property type="entry name" value="peroxidase"/>
    <property type="match status" value="1"/>
</dbReference>
<reference evidence="15" key="1">
    <citation type="submission" date="2023-03" db="EMBL/GenBank/DDBJ databases">
        <title>Massive genome expansion in bonnet fungi (Mycena s.s.) driven by repeated elements and novel gene families across ecological guilds.</title>
        <authorList>
            <consortium name="Lawrence Berkeley National Laboratory"/>
            <person name="Harder C.B."/>
            <person name="Miyauchi S."/>
            <person name="Viragh M."/>
            <person name="Kuo A."/>
            <person name="Thoen E."/>
            <person name="Andreopoulos B."/>
            <person name="Lu D."/>
            <person name="Skrede I."/>
            <person name="Drula E."/>
            <person name="Henrissat B."/>
            <person name="Morin E."/>
            <person name="Kohler A."/>
            <person name="Barry K."/>
            <person name="LaButti K."/>
            <person name="Morin E."/>
            <person name="Salamov A."/>
            <person name="Lipzen A."/>
            <person name="Mereny Z."/>
            <person name="Hegedus B."/>
            <person name="Baldrian P."/>
            <person name="Stursova M."/>
            <person name="Weitz H."/>
            <person name="Taylor A."/>
            <person name="Grigoriev I.V."/>
            <person name="Nagy L.G."/>
            <person name="Martin F."/>
            <person name="Kauserud H."/>
        </authorList>
    </citation>
    <scope>NUCLEOTIDE SEQUENCE</scope>
    <source>
        <strain evidence="15">CBHHK002</strain>
    </source>
</reference>
<dbReference type="SUPFAM" id="SSF48113">
    <property type="entry name" value="Heme-dependent peroxidases"/>
    <property type="match status" value="1"/>
</dbReference>
<dbReference type="PROSITE" id="PS00436">
    <property type="entry name" value="PEROXIDASE_2"/>
    <property type="match status" value="1"/>
</dbReference>
<evidence type="ECO:0000259" key="14">
    <source>
        <dbReference type="PROSITE" id="PS50873"/>
    </source>
</evidence>
<evidence type="ECO:0000256" key="5">
    <source>
        <dbReference type="ARBA" id="ARBA00022559"/>
    </source>
</evidence>
<evidence type="ECO:0000256" key="1">
    <source>
        <dbReference type="ARBA" id="ARBA00003917"/>
    </source>
</evidence>
<dbReference type="InterPro" id="IPR044831">
    <property type="entry name" value="Ccp1-like"/>
</dbReference>
<evidence type="ECO:0000256" key="12">
    <source>
        <dbReference type="ARBA" id="ARBA00049265"/>
    </source>
</evidence>
<dbReference type="InterPro" id="IPR002016">
    <property type="entry name" value="Haem_peroxidase"/>
</dbReference>
<protein>
    <recommendedName>
        <fullName evidence="13">Peroxidase</fullName>
        <ecNumber evidence="13">1.11.1.-</ecNumber>
    </recommendedName>
</protein>
<dbReference type="EC" id="1.11.1.-" evidence="13"/>
<dbReference type="PROSITE" id="PS00435">
    <property type="entry name" value="PEROXIDASE_1"/>
    <property type="match status" value="1"/>
</dbReference>
<comment type="similarity">
    <text evidence="4">Belongs to the peroxidase family. Cytochrome c peroxidase subfamily.</text>
</comment>
<dbReference type="GO" id="GO:0046872">
    <property type="term" value="F:metal ion binding"/>
    <property type="evidence" value="ECO:0007669"/>
    <property type="project" value="UniProtKB-UniRule"/>
</dbReference>
<dbReference type="PANTHER" id="PTHR31356:SF58">
    <property type="entry name" value="CYTOCHROME C PEROXIDASE, MITOCHONDRIAL"/>
    <property type="match status" value="1"/>
</dbReference>
<comment type="function">
    <text evidence="1">Destroys radicals which are normally produced within the cells and which are toxic to biological systems.</text>
</comment>
<dbReference type="Gene3D" id="1.10.520.10">
    <property type="match status" value="1"/>
</dbReference>
<evidence type="ECO:0000256" key="7">
    <source>
        <dbReference type="ARBA" id="ARBA00022723"/>
    </source>
</evidence>
<keyword evidence="16" id="KW-1185">Reference proteome</keyword>
<evidence type="ECO:0000256" key="9">
    <source>
        <dbReference type="ARBA" id="ARBA00023002"/>
    </source>
</evidence>
<organism evidence="15 16">
    <name type="scientific">Mycena albidolilacea</name>
    <dbReference type="NCBI Taxonomy" id="1033008"/>
    <lineage>
        <taxon>Eukaryota</taxon>
        <taxon>Fungi</taxon>
        <taxon>Dikarya</taxon>
        <taxon>Basidiomycota</taxon>
        <taxon>Agaricomycotina</taxon>
        <taxon>Agaricomycetes</taxon>
        <taxon>Agaricomycetidae</taxon>
        <taxon>Agaricales</taxon>
        <taxon>Marasmiineae</taxon>
        <taxon>Mycenaceae</taxon>
        <taxon>Mycena</taxon>
    </lineage>
</organism>
<comment type="caution">
    <text evidence="15">The sequence shown here is derived from an EMBL/GenBank/DDBJ whole genome shotgun (WGS) entry which is preliminary data.</text>
</comment>
<dbReference type="GO" id="GO:0004130">
    <property type="term" value="F:cytochrome-c peroxidase activity"/>
    <property type="evidence" value="ECO:0007669"/>
    <property type="project" value="UniProtKB-EC"/>
</dbReference>
<dbReference type="CDD" id="cd00691">
    <property type="entry name" value="ascorbate_peroxidase"/>
    <property type="match status" value="1"/>
</dbReference>
<dbReference type="PROSITE" id="PS50873">
    <property type="entry name" value="PEROXIDASE_4"/>
    <property type="match status" value="1"/>
</dbReference>
<dbReference type="FunFam" id="1.10.420.10:FF:000009">
    <property type="entry name" value="Ascorbate peroxidase"/>
    <property type="match status" value="1"/>
</dbReference>
<dbReference type="InterPro" id="IPR019794">
    <property type="entry name" value="Peroxidases_AS"/>
</dbReference>
<dbReference type="FunFam" id="1.10.520.10:FF:000005">
    <property type="entry name" value="Cytochrome c peroxidase"/>
    <property type="match status" value="1"/>
</dbReference>
<feature type="domain" description="Plant heme peroxidase family profile" evidence="14">
    <location>
        <begin position="118"/>
        <end position="375"/>
    </location>
</feature>
<dbReference type="GO" id="GO:0000302">
    <property type="term" value="P:response to reactive oxygen species"/>
    <property type="evidence" value="ECO:0007669"/>
    <property type="project" value="TreeGrafter"/>
</dbReference>
<keyword evidence="5 13" id="KW-0575">Peroxidase</keyword>
<dbReference type="GO" id="GO:0005758">
    <property type="term" value="C:mitochondrial intermembrane space"/>
    <property type="evidence" value="ECO:0007669"/>
    <property type="project" value="UniProtKB-SubCell"/>
</dbReference>
<dbReference type="AlphaFoldDB" id="A0AAD7EQ94"/>
<comment type="subcellular location">
    <subcellularLocation>
        <location evidence="3">Mitochondrion intermembrane space</location>
    </subcellularLocation>
    <subcellularLocation>
        <location evidence="2">Mitochondrion matrix</location>
    </subcellularLocation>
</comment>
<dbReference type="InterPro" id="IPR019793">
    <property type="entry name" value="Peroxidases_heam-ligand_BS"/>
</dbReference>
<gene>
    <name evidence="15" type="ORF">DFH08DRAFT_207839</name>
</gene>
<keyword evidence="11" id="KW-0496">Mitochondrion</keyword>
<dbReference type="Gene3D" id="1.10.420.10">
    <property type="entry name" value="Peroxidase, domain 2"/>
    <property type="match status" value="1"/>
</dbReference>
<evidence type="ECO:0000256" key="13">
    <source>
        <dbReference type="RuleBase" id="RU363051"/>
    </source>
</evidence>
<dbReference type="GO" id="GO:0020037">
    <property type="term" value="F:heme binding"/>
    <property type="evidence" value="ECO:0007669"/>
    <property type="project" value="UniProtKB-UniRule"/>
</dbReference>
<keyword evidence="10" id="KW-0408">Iron</keyword>
<evidence type="ECO:0000256" key="10">
    <source>
        <dbReference type="ARBA" id="ARBA00023004"/>
    </source>
</evidence>
<keyword evidence="7" id="KW-0479">Metal-binding</keyword>
<evidence type="ECO:0000256" key="6">
    <source>
        <dbReference type="ARBA" id="ARBA00022617"/>
    </source>
</evidence>
<dbReference type="GO" id="GO:0005759">
    <property type="term" value="C:mitochondrial matrix"/>
    <property type="evidence" value="ECO:0007669"/>
    <property type="project" value="UniProtKB-SubCell"/>
</dbReference>
<evidence type="ECO:0000313" key="16">
    <source>
        <dbReference type="Proteomes" id="UP001218218"/>
    </source>
</evidence>
<dbReference type="Proteomes" id="UP001218218">
    <property type="component" value="Unassembled WGS sequence"/>
</dbReference>
<evidence type="ECO:0000256" key="4">
    <source>
        <dbReference type="ARBA" id="ARBA00005997"/>
    </source>
</evidence>
<evidence type="ECO:0000256" key="8">
    <source>
        <dbReference type="ARBA" id="ARBA00022946"/>
    </source>
</evidence>
<keyword evidence="6" id="KW-0349">Heme</keyword>
<evidence type="ECO:0000256" key="3">
    <source>
        <dbReference type="ARBA" id="ARBA00004569"/>
    </source>
</evidence>
<dbReference type="InterPro" id="IPR002207">
    <property type="entry name" value="Peroxidase_I"/>
</dbReference>
<evidence type="ECO:0000256" key="2">
    <source>
        <dbReference type="ARBA" id="ARBA00004305"/>
    </source>
</evidence>
<evidence type="ECO:0000256" key="11">
    <source>
        <dbReference type="ARBA" id="ARBA00023128"/>
    </source>
</evidence>
<dbReference type="PRINTS" id="PR00459">
    <property type="entry name" value="ASPEROXIDASE"/>
</dbReference>
<sequence length="375" mass="41153">MSFSLLRASARRTAFRAAAAPRMVPKTPVRVAFRKYSTPPPAAEAKSNTGLIVGILAAVVVGGGGYYYFSQGGDAETALKSGVQAIKSKTHFTPTQEDYQKVYNKIAEAMDDAGDYDDGSYGPVLLRLAWHSSGTYDVATNTGGSNYATMRFEPESLHGANAGLNVARDIMEKIKAQFPWISYGDLWTLGGVAAVQEMAGPKIPWRPGRIDGHSEHVTPDGRLPDASQGGAHLRAIFGRMGFNDQEIVALSGAHALGRCHADRSGFVGPWTFSPTTLTNDYFKLLFTESWVWKKWNGPKQLEDKNTKTLMMLPTDYVIISDKGFKKFAKAYADDNDLFFKDFSAVVAKLFELGVPTQQFVASEPWLLKTLDEQKK</sequence>
<dbReference type="PRINTS" id="PR00458">
    <property type="entry name" value="PEROXIDASE"/>
</dbReference>
<name>A0AAD7EQ94_9AGAR</name>
<dbReference type="PANTHER" id="PTHR31356">
    <property type="entry name" value="THYLAKOID LUMENAL 29 KDA PROTEIN, CHLOROPLASTIC-RELATED"/>
    <property type="match status" value="1"/>
</dbReference>
<dbReference type="EMBL" id="JARIHO010000020">
    <property type="protein sequence ID" value="KAJ7347005.1"/>
    <property type="molecule type" value="Genomic_DNA"/>
</dbReference>
<proteinExistence type="inferred from homology"/>
<evidence type="ECO:0000313" key="15">
    <source>
        <dbReference type="EMBL" id="KAJ7347005.1"/>
    </source>
</evidence>
<comment type="catalytic activity">
    <reaction evidence="12">
        <text>2 Fe(II)-[cytochrome c] + H2O2 + 2 H(+) = 2 Fe(III)-[cytochrome c] + 2 H2O</text>
        <dbReference type="Rhea" id="RHEA:16581"/>
        <dbReference type="Rhea" id="RHEA-COMP:10350"/>
        <dbReference type="Rhea" id="RHEA-COMP:14399"/>
        <dbReference type="ChEBI" id="CHEBI:15377"/>
        <dbReference type="ChEBI" id="CHEBI:15378"/>
        <dbReference type="ChEBI" id="CHEBI:16240"/>
        <dbReference type="ChEBI" id="CHEBI:29033"/>
        <dbReference type="ChEBI" id="CHEBI:29034"/>
        <dbReference type="EC" id="1.11.1.5"/>
    </reaction>
</comment>
<dbReference type="GO" id="GO:0042744">
    <property type="term" value="P:hydrogen peroxide catabolic process"/>
    <property type="evidence" value="ECO:0007669"/>
    <property type="project" value="TreeGrafter"/>
</dbReference>
<keyword evidence="8" id="KW-0809">Transit peptide</keyword>
<keyword evidence="9 13" id="KW-0560">Oxidoreductase</keyword>
<dbReference type="InterPro" id="IPR010255">
    <property type="entry name" value="Haem_peroxidase_sf"/>
</dbReference>
<dbReference type="GO" id="GO:0034599">
    <property type="term" value="P:cellular response to oxidative stress"/>
    <property type="evidence" value="ECO:0007669"/>
    <property type="project" value="InterPro"/>
</dbReference>